<dbReference type="InterPro" id="IPR057264">
    <property type="entry name" value="Ribosomal_uL24_C"/>
</dbReference>
<dbReference type="CDD" id="cd06089">
    <property type="entry name" value="KOW_RPL26"/>
    <property type="match status" value="1"/>
</dbReference>
<keyword evidence="3 5" id="KW-0687">Ribonucleoprotein</keyword>
<dbReference type="Gene3D" id="2.30.30.30">
    <property type="match status" value="1"/>
</dbReference>
<dbReference type="GO" id="GO:0003735">
    <property type="term" value="F:structural constituent of ribosome"/>
    <property type="evidence" value="ECO:0007669"/>
    <property type="project" value="InterPro"/>
</dbReference>
<dbReference type="InterPro" id="IPR014722">
    <property type="entry name" value="Rib_uL2_dom2"/>
</dbReference>
<organism evidence="8 9">
    <name type="scientific">Candidatus Aphodocola excrementigallinarum</name>
    <dbReference type="NCBI Taxonomy" id="2840670"/>
    <lineage>
        <taxon>Bacteria</taxon>
        <taxon>Bacillati</taxon>
        <taxon>Bacillota</taxon>
        <taxon>Bacilli</taxon>
        <taxon>Candidatus Aphodocola</taxon>
    </lineage>
</organism>
<dbReference type="GO" id="GO:0005840">
    <property type="term" value="C:ribosome"/>
    <property type="evidence" value="ECO:0007669"/>
    <property type="project" value="UniProtKB-KW"/>
</dbReference>
<comment type="function">
    <text evidence="5">One of the proteins that surrounds the polypeptide exit tunnel on the outside of the subunit.</text>
</comment>
<dbReference type="PROSITE" id="PS01108">
    <property type="entry name" value="RIBOSOMAL_L24"/>
    <property type="match status" value="1"/>
</dbReference>
<evidence type="ECO:0000256" key="1">
    <source>
        <dbReference type="ARBA" id="ARBA00010618"/>
    </source>
</evidence>
<dbReference type="GO" id="GO:1990904">
    <property type="term" value="C:ribonucleoprotein complex"/>
    <property type="evidence" value="ECO:0007669"/>
    <property type="project" value="UniProtKB-KW"/>
</dbReference>
<dbReference type="InterPro" id="IPR005825">
    <property type="entry name" value="Ribosomal_uL24_CS"/>
</dbReference>
<dbReference type="Proteomes" id="UP000824074">
    <property type="component" value="Unassembled WGS sequence"/>
</dbReference>
<keyword evidence="5" id="KW-0694">RNA-binding</keyword>
<gene>
    <name evidence="5 8" type="primary">rplX</name>
    <name evidence="8" type="ORF">IAB68_03865</name>
</gene>
<dbReference type="NCBIfam" id="TIGR01079">
    <property type="entry name" value="rplX_bact"/>
    <property type="match status" value="1"/>
</dbReference>
<feature type="region of interest" description="Disordered" evidence="6">
    <location>
        <begin position="75"/>
        <end position="101"/>
    </location>
</feature>
<accession>A0A9D1IPL8</accession>
<dbReference type="GO" id="GO:0019843">
    <property type="term" value="F:rRNA binding"/>
    <property type="evidence" value="ECO:0007669"/>
    <property type="project" value="UniProtKB-UniRule"/>
</dbReference>
<reference evidence="8" key="1">
    <citation type="submission" date="2020-10" db="EMBL/GenBank/DDBJ databases">
        <authorList>
            <person name="Gilroy R."/>
        </authorList>
    </citation>
    <scope>NUCLEOTIDE SEQUENCE</scope>
    <source>
        <strain evidence="8">CHK193-30670</strain>
    </source>
</reference>
<evidence type="ECO:0000256" key="2">
    <source>
        <dbReference type="ARBA" id="ARBA00022980"/>
    </source>
</evidence>
<dbReference type="InterPro" id="IPR005824">
    <property type="entry name" value="KOW"/>
</dbReference>
<dbReference type="GO" id="GO:0006412">
    <property type="term" value="P:translation"/>
    <property type="evidence" value="ECO:0007669"/>
    <property type="project" value="UniProtKB-UniRule"/>
</dbReference>
<comment type="function">
    <text evidence="5">One of two assembly initiator proteins, it binds directly to the 5'-end of the 23S rRNA, where it nucleates assembly of the 50S subunit.</text>
</comment>
<evidence type="ECO:0000256" key="5">
    <source>
        <dbReference type="HAMAP-Rule" id="MF_01326"/>
    </source>
</evidence>
<dbReference type="AlphaFoldDB" id="A0A9D1IPL8"/>
<evidence type="ECO:0000256" key="3">
    <source>
        <dbReference type="ARBA" id="ARBA00023274"/>
    </source>
</evidence>
<keyword evidence="2 5" id="KW-0689">Ribosomal protein</keyword>
<dbReference type="InterPro" id="IPR041988">
    <property type="entry name" value="Ribosomal_uL24_KOW"/>
</dbReference>
<feature type="domain" description="KOW" evidence="7">
    <location>
        <begin position="2"/>
        <end position="29"/>
    </location>
</feature>
<comment type="caution">
    <text evidence="8">The sequence shown here is derived from an EMBL/GenBank/DDBJ whole genome shotgun (WGS) entry which is preliminary data.</text>
</comment>
<keyword evidence="5" id="KW-0699">rRNA-binding</keyword>
<comment type="subunit">
    <text evidence="5">Part of the 50S ribosomal subunit.</text>
</comment>
<evidence type="ECO:0000313" key="8">
    <source>
        <dbReference type="EMBL" id="HIU40416.1"/>
    </source>
</evidence>
<dbReference type="Pfam" id="PF17136">
    <property type="entry name" value="ribosomal_L24"/>
    <property type="match status" value="1"/>
</dbReference>
<protein>
    <recommendedName>
        <fullName evidence="4 5">Large ribosomal subunit protein uL24</fullName>
    </recommendedName>
</protein>
<dbReference type="PANTHER" id="PTHR12903">
    <property type="entry name" value="MITOCHONDRIAL RIBOSOMAL PROTEIN L24"/>
    <property type="match status" value="1"/>
</dbReference>
<dbReference type="SMART" id="SM00739">
    <property type="entry name" value="KOW"/>
    <property type="match status" value="1"/>
</dbReference>
<sequence>MNLKVGDKVVVITGKDKGKEGKIIAKKGEKVLVEGINMVKKHVKPNGQDQNGGIFDREAYIHVSNVMMIDPKTKKPTRIAKKVDKDGKKVRVSSKSGSNLD</sequence>
<dbReference type="HAMAP" id="MF_01326_B">
    <property type="entry name" value="Ribosomal_uL24_B"/>
    <property type="match status" value="1"/>
</dbReference>
<comment type="similarity">
    <text evidence="1 5">Belongs to the universal ribosomal protein uL24 family.</text>
</comment>
<dbReference type="EMBL" id="DVMT01000038">
    <property type="protein sequence ID" value="HIU40416.1"/>
    <property type="molecule type" value="Genomic_DNA"/>
</dbReference>
<reference evidence="8" key="2">
    <citation type="journal article" date="2021" name="PeerJ">
        <title>Extensive microbial diversity within the chicken gut microbiome revealed by metagenomics and culture.</title>
        <authorList>
            <person name="Gilroy R."/>
            <person name="Ravi A."/>
            <person name="Getino M."/>
            <person name="Pursley I."/>
            <person name="Horton D.L."/>
            <person name="Alikhan N.F."/>
            <person name="Baker D."/>
            <person name="Gharbi K."/>
            <person name="Hall N."/>
            <person name="Watson M."/>
            <person name="Adriaenssens E.M."/>
            <person name="Foster-Nyarko E."/>
            <person name="Jarju S."/>
            <person name="Secka A."/>
            <person name="Antonio M."/>
            <person name="Oren A."/>
            <person name="Chaudhuri R.R."/>
            <person name="La Ragione R."/>
            <person name="Hildebrand F."/>
            <person name="Pallen M.J."/>
        </authorList>
    </citation>
    <scope>NUCLEOTIDE SEQUENCE</scope>
    <source>
        <strain evidence="8">CHK193-30670</strain>
    </source>
</reference>
<evidence type="ECO:0000256" key="6">
    <source>
        <dbReference type="SAM" id="MobiDB-lite"/>
    </source>
</evidence>
<proteinExistence type="inferred from homology"/>
<name>A0A9D1IPL8_9FIRM</name>
<dbReference type="InterPro" id="IPR008991">
    <property type="entry name" value="Translation_prot_SH3-like_sf"/>
</dbReference>
<evidence type="ECO:0000256" key="4">
    <source>
        <dbReference type="ARBA" id="ARBA00035206"/>
    </source>
</evidence>
<dbReference type="InterPro" id="IPR003256">
    <property type="entry name" value="Ribosomal_uL24"/>
</dbReference>
<dbReference type="SUPFAM" id="SSF50104">
    <property type="entry name" value="Translation proteins SH3-like domain"/>
    <property type="match status" value="1"/>
</dbReference>
<evidence type="ECO:0000259" key="7">
    <source>
        <dbReference type="SMART" id="SM00739"/>
    </source>
</evidence>
<evidence type="ECO:0000313" key="9">
    <source>
        <dbReference type="Proteomes" id="UP000824074"/>
    </source>
</evidence>